<sequence length="631" mass="71437">MRLIWLLLGCLPFWAQAQQYPAFSVRPELKRDAGAVIRLREEEFEITAAGEAVERVREVVTIFDERGLDYASKEVFYNKNARIRSFEGRLLDASGKEQKRLKKSDIVDASAHASYSLYDDSKVRQATFRYAVYPFTVEFAYELVSKSTAFYPYWFPQQDEEAAVEQSSLTVRVPASLGVRYRELNGAKLLRKTEEAGILTQTWEVRNLSPREKEPYTDPYAVCGPAVLMAPNAFQMEGYKGSAASWKEIGQFFYDLNAGRDELPETTKQAVLQLVRDEKDTRVKIARLYRHLQQSTRYVSIQVGIGGWQTFPASTVAEKGYGDCKALSNYLKGMLKVAGIQSFTASITAGKSRPDILPDFPSVVFNHEVLCVPLEKDTVWLECTDQYGQPGYMGSFTGGRYALLETPAGGKLVRTPDYQEQQNGVFRRVNVRLDAKGSARVDMATRYTGIQQETLREVKETTSGEDLRKWMLQQIHLASFDLVRFQLSDASLPAGPVMTEELTLDMRQAGTLTDHRLFVPLAQFSRKMPVPDATVPRVHDLIWKRGFTDADTVTCHVPEGYQLEGLPEAVEIKTQFGTYRAKTMAGPEGLTYIRTLQVLPVRRPASDYAAWIDFWKKVAKADRVQAVWKEK</sequence>
<dbReference type="Proteomes" id="UP000198901">
    <property type="component" value="Unassembled WGS sequence"/>
</dbReference>
<protein>
    <recommendedName>
        <fullName evidence="2">DUF3857 domain-containing protein</fullName>
    </recommendedName>
</protein>
<proteinExistence type="predicted"/>
<dbReference type="EMBL" id="FNGS01000011">
    <property type="protein sequence ID" value="SDM99664.1"/>
    <property type="molecule type" value="Genomic_DNA"/>
</dbReference>
<name>A0A1G9XS96_9BACT</name>
<dbReference type="Gene3D" id="2.60.40.3140">
    <property type="match status" value="1"/>
</dbReference>
<gene>
    <name evidence="3" type="ORF">SAMN04488090_4736</name>
</gene>
<dbReference type="OrthoDB" id="8595007at2"/>
<evidence type="ECO:0000313" key="4">
    <source>
        <dbReference type="Proteomes" id="UP000198901"/>
    </source>
</evidence>
<evidence type="ECO:0000313" key="3">
    <source>
        <dbReference type="EMBL" id="SDM99664.1"/>
    </source>
</evidence>
<organism evidence="3 4">
    <name type="scientific">Siphonobacter aquaeclarae</name>
    <dbReference type="NCBI Taxonomy" id="563176"/>
    <lineage>
        <taxon>Bacteria</taxon>
        <taxon>Pseudomonadati</taxon>
        <taxon>Bacteroidota</taxon>
        <taxon>Cytophagia</taxon>
        <taxon>Cytophagales</taxon>
        <taxon>Cytophagaceae</taxon>
        <taxon>Siphonobacter</taxon>
    </lineage>
</organism>
<dbReference type="STRING" id="563176.SAMN04488090_4736"/>
<evidence type="ECO:0000259" key="2">
    <source>
        <dbReference type="Pfam" id="PF12969"/>
    </source>
</evidence>
<accession>A0A1G9XS96</accession>
<dbReference type="Gene3D" id="2.60.120.1130">
    <property type="match status" value="1"/>
</dbReference>
<keyword evidence="1" id="KW-0732">Signal</keyword>
<dbReference type="AlphaFoldDB" id="A0A1G9XS96"/>
<dbReference type="InterPro" id="IPR024618">
    <property type="entry name" value="DUF3857"/>
</dbReference>
<keyword evidence="4" id="KW-1185">Reference proteome</keyword>
<reference evidence="3 4" key="1">
    <citation type="submission" date="2016-10" db="EMBL/GenBank/DDBJ databases">
        <authorList>
            <person name="de Groot N.N."/>
        </authorList>
    </citation>
    <scope>NUCLEOTIDE SEQUENCE [LARGE SCALE GENOMIC DNA]</scope>
    <source>
        <strain evidence="3 4">DSM 21668</strain>
    </source>
</reference>
<feature type="chain" id="PRO_5011478637" description="DUF3857 domain-containing protein" evidence="1">
    <location>
        <begin position="18"/>
        <end position="631"/>
    </location>
</feature>
<feature type="domain" description="DUF3857" evidence="2">
    <location>
        <begin position="49"/>
        <end position="211"/>
    </location>
</feature>
<evidence type="ECO:0000256" key="1">
    <source>
        <dbReference type="SAM" id="SignalP"/>
    </source>
</evidence>
<dbReference type="Pfam" id="PF12969">
    <property type="entry name" value="DUF3857"/>
    <property type="match status" value="1"/>
</dbReference>
<dbReference type="Gene3D" id="3.10.620.30">
    <property type="match status" value="1"/>
</dbReference>
<dbReference type="RefSeq" id="WP_093208542.1">
    <property type="nucleotide sequence ID" value="NZ_FNGS01000011.1"/>
</dbReference>
<feature type="signal peptide" evidence="1">
    <location>
        <begin position="1"/>
        <end position="17"/>
    </location>
</feature>